<protein>
    <recommendedName>
        <fullName evidence="6">2-oxoadipate dioxygenase/decarboxylase</fullName>
        <ecNumber evidence="6">1.13.11.93</ecNumber>
    </recommendedName>
    <alternativeName>
        <fullName evidence="7">2-hydroxyglutarate synthase</fullName>
    </alternativeName>
</protein>
<dbReference type="InterPro" id="IPR009770">
    <property type="entry name" value="HGLS"/>
</dbReference>
<keyword evidence="3" id="KW-0560">Oxidoreductase</keyword>
<gene>
    <name evidence="8" type="ORF">C7999DRAFT_42337</name>
</gene>
<evidence type="ECO:0000256" key="1">
    <source>
        <dbReference type="ARBA" id="ARBA00001954"/>
    </source>
</evidence>
<comment type="similarity">
    <text evidence="5">Belongs to the 2-oxoadipate dioxygenase/decarboxylase family.</text>
</comment>
<dbReference type="SMART" id="SM01150">
    <property type="entry name" value="DUF1338"/>
    <property type="match status" value="1"/>
</dbReference>
<dbReference type="Pfam" id="PF07063">
    <property type="entry name" value="HGLS"/>
    <property type="match status" value="1"/>
</dbReference>
<dbReference type="AlphaFoldDB" id="A0AAN7CQV8"/>
<evidence type="ECO:0000256" key="3">
    <source>
        <dbReference type="ARBA" id="ARBA00023002"/>
    </source>
</evidence>
<dbReference type="GO" id="GO:0051213">
    <property type="term" value="F:dioxygenase activity"/>
    <property type="evidence" value="ECO:0007669"/>
    <property type="project" value="UniProtKB-KW"/>
</dbReference>
<dbReference type="EC" id="1.13.11.93" evidence="6"/>
<dbReference type="PANTHER" id="PTHR39479:SF2">
    <property type="entry name" value="2-OXOADIPATE DIOXYGENASE_DECARBOXYLASE"/>
    <property type="match status" value="1"/>
</dbReference>
<evidence type="ECO:0000256" key="6">
    <source>
        <dbReference type="ARBA" id="ARBA00035023"/>
    </source>
</evidence>
<evidence type="ECO:0000313" key="9">
    <source>
        <dbReference type="Proteomes" id="UP001303647"/>
    </source>
</evidence>
<dbReference type="Proteomes" id="UP001303647">
    <property type="component" value="Unassembled WGS sequence"/>
</dbReference>
<evidence type="ECO:0000256" key="2">
    <source>
        <dbReference type="ARBA" id="ARBA00022964"/>
    </source>
</evidence>
<evidence type="ECO:0000256" key="7">
    <source>
        <dbReference type="ARBA" id="ARBA00035045"/>
    </source>
</evidence>
<organism evidence="8 9">
    <name type="scientific">Corynascus novoguineensis</name>
    <dbReference type="NCBI Taxonomy" id="1126955"/>
    <lineage>
        <taxon>Eukaryota</taxon>
        <taxon>Fungi</taxon>
        <taxon>Dikarya</taxon>
        <taxon>Ascomycota</taxon>
        <taxon>Pezizomycotina</taxon>
        <taxon>Sordariomycetes</taxon>
        <taxon>Sordariomycetidae</taxon>
        <taxon>Sordariales</taxon>
        <taxon>Chaetomiaceae</taxon>
        <taxon>Corynascus</taxon>
    </lineage>
</organism>
<dbReference type="PANTHER" id="PTHR39479">
    <property type="match status" value="1"/>
</dbReference>
<reference evidence="8" key="2">
    <citation type="submission" date="2023-05" db="EMBL/GenBank/DDBJ databases">
        <authorList>
            <consortium name="Lawrence Berkeley National Laboratory"/>
            <person name="Steindorff A."/>
            <person name="Hensen N."/>
            <person name="Bonometti L."/>
            <person name="Westerberg I."/>
            <person name="Brannstrom I.O."/>
            <person name="Guillou S."/>
            <person name="Cros-Aarteil S."/>
            <person name="Calhoun S."/>
            <person name="Haridas S."/>
            <person name="Kuo A."/>
            <person name="Mondo S."/>
            <person name="Pangilinan J."/>
            <person name="Riley R."/>
            <person name="Labutti K."/>
            <person name="Andreopoulos B."/>
            <person name="Lipzen A."/>
            <person name="Chen C."/>
            <person name="Yanf M."/>
            <person name="Daum C."/>
            <person name="Ng V."/>
            <person name="Clum A."/>
            <person name="Ohm R."/>
            <person name="Martin F."/>
            <person name="Silar P."/>
            <person name="Natvig D."/>
            <person name="Lalanne C."/>
            <person name="Gautier V."/>
            <person name="Ament-Velasquez S.L."/>
            <person name="Kruys A."/>
            <person name="Hutchinson M.I."/>
            <person name="Powell A.J."/>
            <person name="Barry K."/>
            <person name="Miller A.N."/>
            <person name="Grigoriev I.V."/>
            <person name="Debuchy R."/>
            <person name="Gladieux P."/>
            <person name="Thoren M.H."/>
            <person name="Johannesson H."/>
        </authorList>
    </citation>
    <scope>NUCLEOTIDE SEQUENCE</scope>
    <source>
        <strain evidence="8">CBS 359.72</strain>
    </source>
</reference>
<keyword evidence="4" id="KW-0408">Iron</keyword>
<dbReference type="Gene3D" id="3.10.180.80">
    <property type="entry name" value="Uncharacterised protein PF07063, DUF1338"/>
    <property type="match status" value="2"/>
</dbReference>
<proteinExistence type="inferred from homology"/>
<evidence type="ECO:0000256" key="4">
    <source>
        <dbReference type="ARBA" id="ARBA00023004"/>
    </source>
</evidence>
<keyword evidence="9" id="KW-1185">Reference proteome</keyword>
<evidence type="ECO:0000313" key="8">
    <source>
        <dbReference type="EMBL" id="KAK4246191.1"/>
    </source>
</evidence>
<keyword evidence="2" id="KW-0223">Dioxygenase</keyword>
<accession>A0AAN7CQV8</accession>
<reference evidence="8" key="1">
    <citation type="journal article" date="2023" name="Mol. Phylogenet. Evol.">
        <title>Genome-scale phylogeny and comparative genomics of the fungal order Sordariales.</title>
        <authorList>
            <person name="Hensen N."/>
            <person name="Bonometti L."/>
            <person name="Westerberg I."/>
            <person name="Brannstrom I.O."/>
            <person name="Guillou S."/>
            <person name="Cros-Aarteil S."/>
            <person name="Calhoun S."/>
            <person name="Haridas S."/>
            <person name="Kuo A."/>
            <person name="Mondo S."/>
            <person name="Pangilinan J."/>
            <person name="Riley R."/>
            <person name="LaButti K."/>
            <person name="Andreopoulos B."/>
            <person name="Lipzen A."/>
            <person name="Chen C."/>
            <person name="Yan M."/>
            <person name="Daum C."/>
            <person name="Ng V."/>
            <person name="Clum A."/>
            <person name="Steindorff A."/>
            <person name="Ohm R.A."/>
            <person name="Martin F."/>
            <person name="Silar P."/>
            <person name="Natvig D.O."/>
            <person name="Lalanne C."/>
            <person name="Gautier V."/>
            <person name="Ament-Velasquez S.L."/>
            <person name="Kruys A."/>
            <person name="Hutchinson M.I."/>
            <person name="Powell A.J."/>
            <person name="Barry K."/>
            <person name="Miller A.N."/>
            <person name="Grigoriev I.V."/>
            <person name="Debuchy R."/>
            <person name="Gladieux P."/>
            <person name="Hiltunen Thoren M."/>
            <person name="Johannesson H."/>
        </authorList>
    </citation>
    <scope>NUCLEOTIDE SEQUENCE</scope>
    <source>
        <strain evidence="8">CBS 359.72</strain>
    </source>
</reference>
<dbReference type="EMBL" id="MU857680">
    <property type="protein sequence ID" value="KAK4246191.1"/>
    <property type="molecule type" value="Genomic_DNA"/>
</dbReference>
<comment type="caution">
    <text evidence="8">The sequence shown here is derived from an EMBL/GenBank/DDBJ whole genome shotgun (WGS) entry which is preliminary data.</text>
</comment>
<name>A0AAN7CQV8_9PEZI</name>
<evidence type="ECO:0000256" key="5">
    <source>
        <dbReference type="ARBA" id="ARBA00035013"/>
    </source>
</evidence>
<comment type="cofactor">
    <cofactor evidence="1">
        <name>Fe(2+)</name>
        <dbReference type="ChEBI" id="CHEBI:29033"/>
    </cofactor>
</comment>
<sequence>MSAGPVSSERQGPDTDYLRSRFVRALSDMYRSEAPLYGQLVDIVQSVDSSILAGRGQSLGDLPVCHQLERHSVIRVGTEHEMRMVSRLFGIMGMYPVGYFDLKMVGFPIHGTAFRPTREKPLRNNPFRVFTTVLRPDPSPRPQCEKTATDVLSGRTLFSPRLCELLEDAEQEKSTLTAANADELITESLKVFKWHSRSTVSLETYLSLKHEHPIVADIVCFPSAHINHLTLRMLDIDAVQATMIVQGLPAKQCIEGPPGGRKCEILLRQTSFKGLEERRGAAVTHKGRELYDRLLSAGIALVENQGRELDEVLVKAFREFPDDLDELRRRGLGPPVHMEQLLEAGVVECEPITYEDFLPFFGCRHLHLERVLGCEIPSEIDLYGDLQNASVRECAAALGLREVLLG</sequence>